<sequence>MKIIVFETKILAKLIPEPSIEELQNYLSVGLDIESNEVEIERIEVKEV</sequence>
<evidence type="ECO:0000313" key="1">
    <source>
        <dbReference type="EMBL" id="QJA70652.1"/>
    </source>
</evidence>
<protein>
    <submittedName>
        <fullName evidence="1">Uncharacterized protein</fullName>
    </submittedName>
</protein>
<name>A0A6M3JNQ2_9ZZZZ</name>
<dbReference type="AlphaFoldDB" id="A0A6M3JNQ2"/>
<accession>A0A6M3JNQ2</accession>
<dbReference type="EMBL" id="MT142657">
    <property type="protein sequence ID" value="QJA86746.1"/>
    <property type="molecule type" value="Genomic_DNA"/>
</dbReference>
<proteinExistence type="predicted"/>
<organism evidence="1">
    <name type="scientific">viral metagenome</name>
    <dbReference type="NCBI Taxonomy" id="1070528"/>
    <lineage>
        <taxon>unclassified sequences</taxon>
        <taxon>metagenomes</taxon>
        <taxon>organismal metagenomes</taxon>
    </lineage>
</organism>
<dbReference type="EMBL" id="MT141810">
    <property type="protein sequence ID" value="QJA70652.1"/>
    <property type="molecule type" value="Genomic_DNA"/>
</dbReference>
<gene>
    <name evidence="1" type="ORF">MM415A03616_0003</name>
    <name evidence="2" type="ORF">MM415B03123_0004</name>
</gene>
<evidence type="ECO:0000313" key="2">
    <source>
        <dbReference type="EMBL" id="QJA86746.1"/>
    </source>
</evidence>
<reference evidence="1" key="1">
    <citation type="submission" date="2020-03" db="EMBL/GenBank/DDBJ databases">
        <title>The deep terrestrial virosphere.</title>
        <authorList>
            <person name="Holmfeldt K."/>
            <person name="Nilsson E."/>
            <person name="Simone D."/>
            <person name="Lopez-Fernandez M."/>
            <person name="Wu X."/>
            <person name="de Brujin I."/>
            <person name="Lundin D."/>
            <person name="Andersson A."/>
            <person name="Bertilsson S."/>
            <person name="Dopson M."/>
        </authorList>
    </citation>
    <scope>NUCLEOTIDE SEQUENCE</scope>
    <source>
        <strain evidence="1">MM415A03616</strain>
        <strain evidence="2">MM415B03123</strain>
    </source>
</reference>